<organism evidence="1">
    <name type="scientific">Culex pipiens</name>
    <name type="common">House mosquito</name>
    <dbReference type="NCBI Taxonomy" id="7175"/>
    <lineage>
        <taxon>Eukaryota</taxon>
        <taxon>Metazoa</taxon>
        <taxon>Ecdysozoa</taxon>
        <taxon>Arthropoda</taxon>
        <taxon>Hexapoda</taxon>
        <taxon>Insecta</taxon>
        <taxon>Pterygota</taxon>
        <taxon>Neoptera</taxon>
        <taxon>Endopterygota</taxon>
        <taxon>Diptera</taxon>
        <taxon>Nematocera</taxon>
        <taxon>Culicoidea</taxon>
        <taxon>Culicidae</taxon>
        <taxon>Culicinae</taxon>
        <taxon>Culicini</taxon>
        <taxon>Culex</taxon>
        <taxon>Culex</taxon>
    </lineage>
</organism>
<evidence type="ECO:0000313" key="1">
    <source>
        <dbReference type="EMBL" id="CAG6601594.1"/>
    </source>
</evidence>
<accession>A0A8D8L1S6</accession>
<reference evidence="1" key="1">
    <citation type="submission" date="2021-05" db="EMBL/GenBank/DDBJ databases">
        <authorList>
            <person name="Alioto T."/>
            <person name="Alioto T."/>
            <person name="Gomez Garrido J."/>
        </authorList>
    </citation>
    <scope>NUCLEOTIDE SEQUENCE</scope>
</reference>
<dbReference type="EMBL" id="HBUE01240503">
    <property type="protein sequence ID" value="CAG6549329.1"/>
    <property type="molecule type" value="Transcribed_RNA"/>
</dbReference>
<dbReference type="AlphaFoldDB" id="A0A8D8L1S6"/>
<dbReference type="EMBL" id="HBUE01347523">
    <property type="protein sequence ID" value="CAG6601594.1"/>
    <property type="molecule type" value="Transcribed_RNA"/>
</dbReference>
<protein>
    <submittedName>
        <fullName evidence="1">(northern house mosquito) hypothetical protein</fullName>
    </submittedName>
</protein>
<sequence>MIRAGRIYYGFRFLVPKWLSILTKKTSLILSALLFIELCMSRHIEGYNLVFNSTFKYSVMALRSCVVLPIFLVTLLGASSSHILPQNVNDASECIAARCDTLDEINKLWCHEDTRYFCVCRPLTETSWELQAMPCAPETQFSFVHQKCVSHLEEPDRAACYYADTPGDGSGSGSGDDGAMWSIPAGGEVTFGGEERFEGALDDLVENDVMEFLFPGRLQ</sequence>
<proteinExistence type="predicted"/>
<name>A0A8D8L1S6_CULPI</name>